<dbReference type="OrthoDB" id="5429634at2759"/>
<keyword evidence="3" id="KW-1185">Reference proteome</keyword>
<dbReference type="PANTHER" id="PTHR35395">
    <property type="entry name" value="DUF6536 DOMAIN-CONTAINING PROTEIN"/>
    <property type="match status" value="1"/>
</dbReference>
<name>A0A9P4V020_9PLEO</name>
<keyword evidence="1" id="KW-1133">Transmembrane helix</keyword>
<sequence length="208" mass="22805">MTKSVVVANLPQLIVSAAYFLYNSSLTCMLLTRECNNYAVQRKPLRVSRPEGVQRSTFWLQLPYRFGIPLMTASTILHLLVSQSFFAQSFSTHTSNGSVDNDRSVSGVLWSPTALLVTIIFSGVVLLFLMVICALEYSLFSVKVFMPISASCSAAISAACHRSVRDGTDAARLPLKYGVLSGQSNEGFRRLGFSSSEVEPLVDGEAYR</sequence>
<proteinExistence type="predicted"/>
<dbReference type="PANTHER" id="PTHR35395:SF1">
    <property type="entry name" value="DUF6536 DOMAIN-CONTAINING PROTEIN"/>
    <property type="match status" value="1"/>
</dbReference>
<keyword evidence="1" id="KW-0472">Membrane</keyword>
<gene>
    <name evidence="2" type="ORF">EJ04DRAFT_610380</name>
</gene>
<protein>
    <submittedName>
        <fullName evidence="2">Uncharacterized protein</fullName>
    </submittedName>
</protein>
<reference evidence="2" key="1">
    <citation type="journal article" date="2020" name="Stud. Mycol.">
        <title>101 Dothideomycetes genomes: a test case for predicting lifestyles and emergence of pathogens.</title>
        <authorList>
            <person name="Haridas S."/>
            <person name="Albert R."/>
            <person name="Binder M."/>
            <person name="Bloem J."/>
            <person name="Labutti K."/>
            <person name="Salamov A."/>
            <person name="Andreopoulos B."/>
            <person name="Baker S."/>
            <person name="Barry K."/>
            <person name="Bills G."/>
            <person name="Bluhm B."/>
            <person name="Cannon C."/>
            <person name="Castanera R."/>
            <person name="Culley D."/>
            <person name="Daum C."/>
            <person name="Ezra D."/>
            <person name="Gonzalez J."/>
            <person name="Henrissat B."/>
            <person name="Kuo A."/>
            <person name="Liang C."/>
            <person name="Lipzen A."/>
            <person name="Lutzoni F."/>
            <person name="Magnuson J."/>
            <person name="Mondo S."/>
            <person name="Nolan M."/>
            <person name="Ohm R."/>
            <person name="Pangilinan J."/>
            <person name="Park H.-J."/>
            <person name="Ramirez L."/>
            <person name="Alfaro M."/>
            <person name="Sun H."/>
            <person name="Tritt A."/>
            <person name="Yoshinaga Y."/>
            <person name="Zwiers L.-H."/>
            <person name="Turgeon B."/>
            <person name="Goodwin S."/>
            <person name="Spatafora J."/>
            <person name="Crous P."/>
            <person name="Grigoriev I."/>
        </authorList>
    </citation>
    <scope>NUCLEOTIDE SEQUENCE</scope>
    <source>
        <strain evidence="2">CBS 125425</strain>
    </source>
</reference>
<feature type="transmembrane region" description="Helical" evidence="1">
    <location>
        <begin position="66"/>
        <end position="87"/>
    </location>
</feature>
<organism evidence="2 3">
    <name type="scientific">Polyplosphaeria fusca</name>
    <dbReference type="NCBI Taxonomy" id="682080"/>
    <lineage>
        <taxon>Eukaryota</taxon>
        <taxon>Fungi</taxon>
        <taxon>Dikarya</taxon>
        <taxon>Ascomycota</taxon>
        <taxon>Pezizomycotina</taxon>
        <taxon>Dothideomycetes</taxon>
        <taxon>Pleosporomycetidae</taxon>
        <taxon>Pleosporales</taxon>
        <taxon>Tetraplosphaeriaceae</taxon>
        <taxon>Polyplosphaeria</taxon>
    </lineage>
</organism>
<dbReference type="AlphaFoldDB" id="A0A9P4V020"/>
<keyword evidence="1" id="KW-0812">Transmembrane</keyword>
<comment type="caution">
    <text evidence="2">The sequence shown here is derived from an EMBL/GenBank/DDBJ whole genome shotgun (WGS) entry which is preliminary data.</text>
</comment>
<feature type="transmembrane region" description="Helical" evidence="1">
    <location>
        <begin position="12"/>
        <end position="32"/>
    </location>
</feature>
<accession>A0A9P4V020</accession>
<feature type="transmembrane region" description="Helical" evidence="1">
    <location>
        <begin position="107"/>
        <end position="135"/>
    </location>
</feature>
<dbReference type="EMBL" id="ML996193">
    <property type="protein sequence ID" value="KAF2731578.1"/>
    <property type="molecule type" value="Genomic_DNA"/>
</dbReference>
<evidence type="ECO:0000313" key="3">
    <source>
        <dbReference type="Proteomes" id="UP000799444"/>
    </source>
</evidence>
<evidence type="ECO:0000256" key="1">
    <source>
        <dbReference type="SAM" id="Phobius"/>
    </source>
</evidence>
<dbReference type="Proteomes" id="UP000799444">
    <property type="component" value="Unassembled WGS sequence"/>
</dbReference>
<evidence type="ECO:0000313" key="2">
    <source>
        <dbReference type="EMBL" id="KAF2731578.1"/>
    </source>
</evidence>